<dbReference type="WBParaSite" id="TCONS_00005479.p1">
    <property type="protein sequence ID" value="TCONS_00005479.p1"/>
    <property type="gene ID" value="XLOC_003762"/>
</dbReference>
<evidence type="ECO:0000256" key="1">
    <source>
        <dbReference type="SAM" id="MobiDB-lite"/>
    </source>
</evidence>
<feature type="region of interest" description="Disordered" evidence="1">
    <location>
        <begin position="60"/>
        <end position="153"/>
    </location>
</feature>
<accession>A0A0K0E241</accession>
<keyword evidence="2" id="KW-1185">Reference proteome</keyword>
<reference evidence="3" key="1">
    <citation type="submission" date="2015-08" db="UniProtKB">
        <authorList>
            <consortium name="WormBaseParasite"/>
        </authorList>
    </citation>
    <scope>IDENTIFICATION</scope>
</reference>
<proteinExistence type="predicted"/>
<name>A0A0K0E241_STRER</name>
<protein>
    <submittedName>
        <fullName evidence="3">Doublecortin domain-containing protein</fullName>
    </submittedName>
</protein>
<evidence type="ECO:0000313" key="3">
    <source>
        <dbReference type="WBParaSite" id="SSTP_0000356200.1"/>
    </source>
</evidence>
<dbReference type="Proteomes" id="UP000035681">
    <property type="component" value="Unplaced"/>
</dbReference>
<evidence type="ECO:0000313" key="2">
    <source>
        <dbReference type="Proteomes" id="UP000035681"/>
    </source>
</evidence>
<dbReference type="AlphaFoldDB" id="A0A0K0E241"/>
<dbReference type="STRING" id="6248.A0A0K0E241"/>
<dbReference type="WBParaSite" id="SSTP_0000356200.1">
    <property type="protein sequence ID" value="SSTP_0000356200.1"/>
    <property type="gene ID" value="SSTP_0000356200"/>
</dbReference>
<feature type="compositionally biased region" description="Low complexity" evidence="1">
    <location>
        <begin position="92"/>
        <end position="152"/>
    </location>
</feature>
<sequence length="289" mass="32128">MESKVGQVEKLKSLEKALTLLNQSKKVLSYYHDRSFSHELGENFNLKIEFEIPTDLATETETDPSVSVPAKDKIKSPKPLTVSKNTTSKDCTTTLTSTPTATPTATSTATSTTTSTATSTATSTVTSTATSTDTPTDTPTTTPVSQLTSTTSNIEETVKSDGNYQTLNTISAPIENKLYDVKAYLRTYIENNRHNGVLERYDIELNPSKGTLKDIIIALLPKKDPLQVMRDGVFFTRDSFSAIYDYSKIHKWTPIFPYEMYIPVGRIYNMPIDDDFSISFVIDNVKKKK</sequence>
<organism evidence="3">
    <name type="scientific">Strongyloides stercoralis</name>
    <name type="common">Threadworm</name>
    <dbReference type="NCBI Taxonomy" id="6248"/>
    <lineage>
        <taxon>Eukaryota</taxon>
        <taxon>Metazoa</taxon>
        <taxon>Ecdysozoa</taxon>
        <taxon>Nematoda</taxon>
        <taxon>Chromadorea</taxon>
        <taxon>Rhabditida</taxon>
        <taxon>Tylenchina</taxon>
        <taxon>Panagrolaimomorpha</taxon>
        <taxon>Strongyloidoidea</taxon>
        <taxon>Strongyloididae</taxon>
        <taxon>Strongyloides</taxon>
    </lineage>
</organism>
<feature type="compositionally biased region" description="Polar residues" evidence="1">
    <location>
        <begin position="82"/>
        <end position="91"/>
    </location>
</feature>